<evidence type="ECO:0000313" key="1">
    <source>
        <dbReference type="EMBL" id="BAQ67908.1"/>
    </source>
</evidence>
<protein>
    <submittedName>
        <fullName evidence="1">Uncharacterized protein</fullName>
    </submittedName>
</protein>
<reference evidence="1 2" key="1">
    <citation type="submission" date="2015-02" db="EMBL/GenBank/DDBJ databases">
        <title>Genome sequene of Rhodovulum sulfidophilum DSM 2351.</title>
        <authorList>
            <person name="Nagao N."/>
        </authorList>
    </citation>
    <scope>NUCLEOTIDE SEQUENCE [LARGE SCALE GENOMIC DNA]</scope>
    <source>
        <strain evidence="1 2">DSM 2351</strain>
    </source>
</reference>
<name>A0A0D6AYC2_RHOSU</name>
<dbReference type="EMBL" id="AP014800">
    <property type="protein sequence ID" value="BAQ67908.1"/>
    <property type="molecule type" value="Genomic_DNA"/>
</dbReference>
<organism evidence="1 2">
    <name type="scientific">Rhodovulum sulfidophilum</name>
    <name type="common">Rhodobacter sulfidophilus</name>
    <dbReference type="NCBI Taxonomy" id="35806"/>
    <lineage>
        <taxon>Bacteria</taxon>
        <taxon>Pseudomonadati</taxon>
        <taxon>Pseudomonadota</taxon>
        <taxon>Alphaproteobacteria</taxon>
        <taxon>Rhodobacterales</taxon>
        <taxon>Paracoccaceae</taxon>
        <taxon>Rhodovulum</taxon>
    </lineage>
</organism>
<dbReference type="AlphaFoldDB" id="A0A0D6AYC2"/>
<gene>
    <name evidence="1" type="ORF">NHU_00740</name>
</gene>
<dbReference type="KEGG" id="rsu:NHU_00740"/>
<evidence type="ECO:0000313" key="2">
    <source>
        <dbReference type="Proteomes" id="UP000064912"/>
    </source>
</evidence>
<accession>A0A0D6AYC2</accession>
<sequence>MKHEWLIDILGDLKNYARKNGLTALSEELLTCQAMAAVEISSLEAGRARGAVGERASSMTAWGDADSCDARRLRIVPGPFATGNDA</sequence>
<proteinExistence type="predicted"/>
<dbReference type="Proteomes" id="UP000064912">
    <property type="component" value="Chromosome"/>
</dbReference>